<protein>
    <recommendedName>
        <fullName evidence="1">UPF0285 protein J3E07_000664</fullName>
    </recommendedName>
</protein>
<dbReference type="InterPro" id="IPR016735">
    <property type="entry name" value="Methan_mark_12"/>
</dbReference>
<dbReference type="InterPro" id="IPR043129">
    <property type="entry name" value="ATPase_NBD"/>
</dbReference>
<evidence type="ECO:0000313" key="3">
    <source>
        <dbReference type="Proteomes" id="UP000740329"/>
    </source>
</evidence>
<dbReference type="EMBL" id="JAGGMV010000001">
    <property type="protein sequence ID" value="MBP2201266.1"/>
    <property type="molecule type" value="Genomic_DNA"/>
</dbReference>
<comment type="caution">
    <text evidence="2">The sequence shown here is derived from an EMBL/GenBank/DDBJ whole genome shotgun (WGS) entry which is preliminary data.</text>
</comment>
<proteinExistence type="inferred from homology"/>
<reference evidence="2" key="1">
    <citation type="submission" date="2021-03" db="EMBL/GenBank/DDBJ databases">
        <title>Genomic Encyclopedia of Type Strains, Phase IV (KMG-V): Genome sequencing to study the core and pangenomes of soil and plant-associated prokaryotes.</title>
        <authorList>
            <person name="Whitman W."/>
        </authorList>
    </citation>
    <scope>NUCLEOTIDE SEQUENCE</scope>
    <source>
        <strain evidence="2">C4</strain>
    </source>
</reference>
<dbReference type="RefSeq" id="WP_209590716.1">
    <property type="nucleotide sequence ID" value="NZ_JAGGMU010000001.1"/>
</dbReference>
<comment type="similarity">
    <text evidence="1">Belongs to the UPF0285 family.</text>
</comment>
<dbReference type="AlphaFoldDB" id="A0A8J7RI09"/>
<evidence type="ECO:0000256" key="1">
    <source>
        <dbReference type="HAMAP-Rule" id="MF_01087"/>
    </source>
</evidence>
<sequence>MAFVGIDHGTSGVTTCIEYNNGEKKFFKLKRTELKSKSKSYIEELKKYVDLNEIKLMGVCYSMGDGINKITDIQKVSNRGVLNLEGIGEKVGGGTIVYDEIKDSGIPAVLIPGLHKNVASMDKRFNALYSHIASPEKISIAYNAFKTFGYNDFVLSDISSNTVTLLIKDGIIFGGFDACVGASGILHGPLDLELIREIDLGKIDANSAFSKAGVVKIANLYEGVEDTKKAIMGKYNSDENCKLALDSLVLSVCMEINSLMFLNSSNKVVLAGSIGTWKDEKENIDVSNMIDEMLNKNKIDISVLDGESAAEGSVLIAKDIYNGVKDILGIEIDYSIN</sequence>
<name>A0A8J7RI09_METVO</name>
<evidence type="ECO:0000313" key="2">
    <source>
        <dbReference type="EMBL" id="MBP2201266.1"/>
    </source>
</evidence>
<dbReference type="HAMAP" id="MF_01087">
    <property type="entry name" value="UPF0285"/>
    <property type="match status" value="1"/>
</dbReference>
<dbReference type="OrthoDB" id="235676at2157"/>
<gene>
    <name evidence="2" type="ORF">J3E07_000664</name>
</gene>
<dbReference type="PIRSF" id="PIRSF018783">
    <property type="entry name" value="UCP018783"/>
    <property type="match status" value="1"/>
</dbReference>
<organism evidence="2 3">
    <name type="scientific">Methanococcus voltae</name>
    <dbReference type="NCBI Taxonomy" id="2188"/>
    <lineage>
        <taxon>Archaea</taxon>
        <taxon>Methanobacteriati</taxon>
        <taxon>Methanobacteriota</taxon>
        <taxon>Methanomada group</taxon>
        <taxon>Methanococci</taxon>
        <taxon>Methanococcales</taxon>
        <taxon>Methanococcaceae</taxon>
        <taxon>Methanococcus</taxon>
    </lineage>
</organism>
<accession>A0A8J7RI09</accession>
<dbReference type="NCBIfam" id="TIGR03281">
    <property type="entry name" value="methan_mark_12"/>
    <property type="match status" value="1"/>
</dbReference>
<dbReference type="Proteomes" id="UP000740329">
    <property type="component" value="Unassembled WGS sequence"/>
</dbReference>
<dbReference type="SUPFAM" id="SSF53067">
    <property type="entry name" value="Actin-like ATPase domain"/>
    <property type="match status" value="1"/>
</dbReference>